<feature type="domain" description="Glycosyltransferase 2-like" evidence="2">
    <location>
        <begin position="5"/>
        <end position="128"/>
    </location>
</feature>
<comment type="caution">
    <text evidence="3">The sequence shown here is derived from an EMBL/GenBank/DDBJ whole genome shotgun (WGS) entry which is preliminary data.</text>
</comment>
<dbReference type="InterPro" id="IPR050834">
    <property type="entry name" value="Glycosyltransf_2"/>
</dbReference>
<dbReference type="InterPro" id="IPR001173">
    <property type="entry name" value="Glyco_trans_2-like"/>
</dbReference>
<dbReference type="RefSeq" id="WP_111550820.1">
    <property type="nucleotide sequence ID" value="NZ_LIGL01000034.1"/>
</dbReference>
<sequence length="397" mass="42965">MTSISVIVPSYNRANFLREAINSLTAQTRPVEEILVWDDGSTDSTPNEVKSLSGPIRYFRGENGGKAKALNAAMREARGELIWICDDDDIALPGAVERLAGVLERRPEAGVAAGSYVRFRDDAATGARVETGPGYWPDLSDGSVLRHLLEDIFLFQNATLVRRALYDKVGPFREDLARSIDYDMVVRLALQAPVVVLEEPLFKQRKHDGARGPAAARHAAAQSDAVWKQADRALFAPFRESIPLSLYAGLFDGALAQRAGLLQRACVFARRTDWDSAINDFKAAATMDPNVALSEVEQAICRRALAGKHGMVEATSGPVRARLVQVGRSGAVGTQIANALARGALWRGRAAFSAGRLPEAAQIARFILSLGLSARGPQPTVPAPPLSERREPLHLAV</sequence>
<accession>A0A327Y2A9</accession>
<feature type="region of interest" description="Disordered" evidence="1">
    <location>
        <begin position="377"/>
        <end position="397"/>
    </location>
</feature>
<dbReference type="Pfam" id="PF00535">
    <property type="entry name" value="Glycos_transf_2"/>
    <property type="match status" value="1"/>
</dbReference>
<dbReference type="CDD" id="cd00761">
    <property type="entry name" value="Glyco_tranf_GTA_type"/>
    <property type="match status" value="1"/>
</dbReference>
<name>A0A327Y2A9_9RHOB</name>
<feature type="compositionally biased region" description="Basic and acidic residues" evidence="1">
    <location>
        <begin position="387"/>
        <end position="397"/>
    </location>
</feature>
<dbReference type="InterPro" id="IPR029044">
    <property type="entry name" value="Nucleotide-diphossugar_trans"/>
</dbReference>
<proteinExistence type="predicted"/>
<reference evidence="3 4" key="1">
    <citation type="submission" date="2018-06" db="EMBL/GenBank/DDBJ databases">
        <title>Genomic Encyclopedia of Archaeal and Bacterial Type Strains, Phase II (KMG-II): from individual species to whole genera.</title>
        <authorList>
            <person name="Goeker M."/>
        </authorList>
    </citation>
    <scope>NUCLEOTIDE SEQUENCE [LARGE SCALE GENOMIC DNA]</scope>
    <source>
        <strain evidence="3 4">DSM 22011</strain>
    </source>
</reference>
<dbReference type="PANTHER" id="PTHR43685:SF11">
    <property type="entry name" value="GLYCOSYLTRANSFERASE TAGX-RELATED"/>
    <property type="match status" value="1"/>
</dbReference>
<evidence type="ECO:0000313" key="4">
    <source>
        <dbReference type="Proteomes" id="UP000249165"/>
    </source>
</evidence>
<dbReference type="GO" id="GO:0016740">
    <property type="term" value="F:transferase activity"/>
    <property type="evidence" value="ECO:0007669"/>
    <property type="project" value="UniProtKB-KW"/>
</dbReference>
<evidence type="ECO:0000313" key="3">
    <source>
        <dbReference type="EMBL" id="RAK13875.1"/>
    </source>
</evidence>
<evidence type="ECO:0000259" key="2">
    <source>
        <dbReference type="Pfam" id="PF00535"/>
    </source>
</evidence>
<dbReference type="SUPFAM" id="SSF53448">
    <property type="entry name" value="Nucleotide-diphospho-sugar transferases"/>
    <property type="match status" value="1"/>
</dbReference>
<gene>
    <name evidence="3" type="ORF">ATI53_103321</name>
</gene>
<organism evidence="3 4">
    <name type="scientific">Salipiger aestuarii</name>
    <dbReference type="NCBI Taxonomy" id="568098"/>
    <lineage>
        <taxon>Bacteria</taxon>
        <taxon>Pseudomonadati</taxon>
        <taxon>Pseudomonadota</taxon>
        <taxon>Alphaproteobacteria</taxon>
        <taxon>Rhodobacterales</taxon>
        <taxon>Roseobacteraceae</taxon>
        <taxon>Salipiger</taxon>
    </lineage>
</organism>
<dbReference type="PANTHER" id="PTHR43685">
    <property type="entry name" value="GLYCOSYLTRANSFERASE"/>
    <property type="match status" value="1"/>
</dbReference>
<dbReference type="EMBL" id="QLMG01000033">
    <property type="protein sequence ID" value="RAK13875.1"/>
    <property type="molecule type" value="Genomic_DNA"/>
</dbReference>
<keyword evidence="3" id="KW-0808">Transferase</keyword>
<evidence type="ECO:0000256" key="1">
    <source>
        <dbReference type="SAM" id="MobiDB-lite"/>
    </source>
</evidence>
<dbReference type="AlphaFoldDB" id="A0A327Y2A9"/>
<dbReference type="OrthoDB" id="5291101at2"/>
<dbReference type="Gene3D" id="3.90.550.10">
    <property type="entry name" value="Spore Coat Polysaccharide Biosynthesis Protein SpsA, Chain A"/>
    <property type="match status" value="1"/>
</dbReference>
<protein>
    <submittedName>
        <fullName evidence="3">Glycosyl transferase family 2</fullName>
    </submittedName>
</protein>
<keyword evidence="4" id="KW-1185">Reference proteome</keyword>
<dbReference type="Proteomes" id="UP000249165">
    <property type="component" value="Unassembled WGS sequence"/>
</dbReference>